<feature type="compositionally biased region" description="Basic and acidic residues" evidence="1">
    <location>
        <begin position="47"/>
        <end position="63"/>
    </location>
</feature>
<reference evidence="3" key="1">
    <citation type="submission" date="2018-01" db="EMBL/GenBank/DDBJ databases">
        <title>An insight into the sialome of Amazonian anophelines.</title>
        <authorList>
            <person name="Ribeiro J.M."/>
            <person name="Scarpassa V."/>
            <person name="Calvo E."/>
        </authorList>
    </citation>
    <scope>NUCLEOTIDE SEQUENCE</scope>
    <source>
        <tissue evidence="3">Salivary glands</tissue>
    </source>
</reference>
<feature type="chain" id="PRO_5014714421" evidence="2">
    <location>
        <begin position="28"/>
        <end position="82"/>
    </location>
</feature>
<feature type="region of interest" description="Disordered" evidence="1">
    <location>
        <begin position="37"/>
        <end position="82"/>
    </location>
</feature>
<evidence type="ECO:0000256" key="1">
    <source>
        <dbReference type="SAM" id="MobiDB-lite"/>
    </source>
</evidence>
<keyword evidence="2" id="KW-0732">Signal</keyword>
<dbReference type="AlphaFoldDB" id="A0A2M4CBJ8"/>
<protein>
    <submittedName>
        <fullName evidence="3">Putative secreted protein</fullName>
    </submittedName>
</protein>
<accession>A0A2M4CBJ8</accession>
<feature type="compositionally biased region" description="Basic and acidic residues" evidence="1">
    <location>
        <begin position="72"/>
        <end position="82"/>
    </location>
</feature>
<evidence type="ECO:0000256" key="2">
    <source>
        <dbReference type="SAM" id="SignalP"/>
    </source>
</evidence>
<evidence type="ECO:0000313" key="3">
    <source>
        <dbReference type="EMBL" id="MBW62605.1"/>
    </source>
</evidence>
<sequence length="82" mass="9250">MWMATSGVVLLGERLLILALLPTDTVATPATFHHLLDPPTALVDDESERREHSGHSNQHRTDDGLLPVIRMRTTEQLRRKTL</sequence>
<name>A0A2M4CBJ8_9DIPT</name>
<organism evidence="3">
    <name type="scientific">Anopheles marajoara</name>
    <dbReference type="NCBI Taxonomy" id="58244"/>
    <lineage>
        <taxon>Eukaryota</taxon>
        <taxon>Metazoa</taxon>
        <taxon>Ecdysozoa</taxon>
        <taxon>Arthropoda</taxon>
        <taxon>Hexapoda</taxon>
        <taxon>Insecta</taxon>
        <taxon>Pterygota</taxon>
        <taxon>Neoptera</taxon>
        <taxon>Endopterygota</taxon>
        <taxon>Diptera</taxon>
        <taxon>Nematocera</taxon>
        <taxon>Culicoidea</taxon>
        <taxon>Culicidae</taxon>
        <taxon>Anophelinae</taxon>
        <taxon>Anopheles</taxon>
    </lineage>
</organism>
<feature type="signal peptide" evidence="2">
    <location>
        <begin position="1"/>
        <end position="27"/>
    </location>
</feature>
<dbReference type="EMBL" id="GGFJ01013464">
    <property type="protein sequence ID" value="MBW62605.1"/>
    <property type="molecule type" value="Transcribed_RNA"/>
</dbReference>
<proteinExistence type="predicted"/>